<dbReference type="PROSITE" id="PS51257">
    <property type="entry name" value="PROKAR_LIPOPROTEIN"/>
    <property type="match status" value="1"/>
</dbReference>
<dbReference type="Proteomes" id="UP000316560">
    <property type="component" value="Unassembled WGS sequence"/>
</dbReference>
<dbReference type="AlphaFoldDB" id="A0A8H2PX04"/>
<organism evidence="1 2">
    <name type="scientific">Rhodoglobus vestalii</name>
    <dbReference type="NCBI Taxonomy" id="193384"/>
    <lineage>
        <taxon>Bacteria</taxon>
        <taxon>Bacillati</taxon>
        <taxon>Actinomycetota</taxon>
        <taxon>Actinomycetes</taxon>
        <taxon>Micrococcales</taxon>
        <taxon>Microbacteriaceae</taxon>
        <taxon>Rhodoglobus</taxon>
    </lineage>
</organism>
<gene>
    <name evidence="1" type="ORF">FB472_1296</name>
</gene>
<comment type="caution">
    <text evidence="1">The sequence shown here is derived from an EMBL/GenBank/DDBJ whole genome shotgun (WGS) entry which is preliminary data.</text>
</comment>
<protein>
    <submittedName>
        <fullName evidence="1">Uncharacterized protein</fullName>
    </submittedName>
</protein>
<dbReference type="RefSeq" id="WP_141990173.1">
    <property type="nucleotide sequence ID" value="NZ_VFRA01000001.1"/>
</dbReference>
<proteinExistence type="predicted"/>
<accession>A0A8H2PX04</accession>
<dbReference type="EMBL" id="VFRA01000001">
    <property type="protein sequence ID" value="TQO19720.1"/>
    <property type="molecule type" value="Genomic_DNA"/>
</dbReference>
<evidence type="ECO:0000313" key="1">
    <source>
        <dbReference type="EMBL" id="TQO19720.1"/>
    </source>
</evidence>
<dbReference type="OrthoDB" id="5126245at2"/>
<sequence length="165" mass="16858">MFTSQRALRGAISVAIAAGLTVSLSGCFGNPLENLTNGLVEGTVENVIEGQTGVDIDVDGDGTGGKLPDSWPSEVPVPDGKIGFSLAAGGSFSAMVTVPGLAEAEAGYENLVSSGYELVSEISLGEDAYAYGLQKDNWSVQYSWGINEDGTASVSVIATETETSG</sequence>
<reference evidence="1 2" key="1">
    <citation type="submission" date="2019-06" db="EMBL/GenBank/DDBJ databases">
        <title>Sequencing the genomes of 1000 actinobacteria strains.</title>
        <authorList>
            <person name="Klenk H.-P."/>
        </authorList>
    </citation>
    <scope>NUCLEOTIDE SEQUENCE [LARGE SCALE GENOMIC DNA]</scope>
    <source>
        <strain evidence="1 2">DSM 21947</strain>
    </source>
</reference>
<name>A0A8H2PX04_9MICO</name>
<keyword evidence="2" id="KW-1185">Reference proteome</keyword>
<evidence type="ECO:0000313" key="2">
    <source>
        <dbReference type="Proteomes" id="UP000316560"/>
    </source>
</evidence>